<sequence length="74" mass="7908">MINLQNLLDDVKCYETVRQLRWSGGVALEATVSGAGGDACEEQGSGVGRKITVKPASVKQAIIHGLIGPWVMQR</sequence>
<proteinExistence type="predicted"/>
<comment type="caution">
    <text evidence="1">The sequence shown here is derived from an EMBL/GenBank/DDBJ whole genome shotgun (WGS) entry which is preliminary data.</text>
</comment>
<evidence type="ECO:0000313" key="2">
    <source>
        <dbReference type="Proteomes" id="UP000019184"/>
    </source>
</evidence>
<dbReference type="Proteomes" id="UP000019184">
    <property type="component" value="Unassembled WGS sequence"/>
</dbReference>
<protein>
    <submittedName>
        <fullName evidence="1">Uncharacterized protein</fullName>
    </submittedName>
</protein>
<keyword evidence="2" id="KW-1185">Reference proteome</keyword>
<organism evidence="1 2">
    <name type="scientific">Candidatus Contendobacter odensis Run_B_J11</name>
    <dbReference type="NCBI Taxonomy" id="1400861"/>
    <lineage>
        <taxon>Bacteria</taxon>
        <taxon>Pseudomonadati</taxon>
        <taxon>Pseudomonadota</taxon>
        <taxon>Gammaproteobacteria</taxon>
        <taxon>Candidatus Competibacteraceae</taxon>
        <taxon>Candidatus Contendibacter</taxon>
    </lineage>
</organism>
<name>A0A7U7G7J2_9GAMM</name>
<dbReference type="AlphaFoldDB" id="A0A7U7G7J2"/>
<reference evidence="1 2" key="1">
    <citation type="journal article" date="2014" name="ISME J.">
        <title>Candidatus Competibacter-lineage genomes retrieved from metagenomes reveal functional metabolic diversity.</title>
        <authorList>
            <person name="McIlroy S.J."/>
            <person name="Albertsen M."/>
            <person name="Andresen E.K."/>
            <person name="Saunders A.M."/>
            <person name="Kristiansen R."/>
            <person name="Stokholm-Bjerregaard M."/>
            <person name="Nielsen K.L."/>
            <person name="Nielsen P.H."/>
        </authorList>
    </citation>
    <scope>NUCLEOTIDE SEQUENCE [LARGE SCALE GENOMIC DNA]</scope>
    <source>
        <strain evidence="1 2">Run_B_J11</strain>
    </source>
</reference>
<dbReference type="RefSeq" id="WP_034430122.1">
    <property type="nucleotide sequence ID" value="NZ_CBTK010000010.1"/>
</dbReference>
<dbReference type="EMBL" id="CBTK010000010">
    <property type="protein sequence ID" value="CDH43159.1"/>
    <property type="molecule type" value="Genomic_DNA"/>
</dbReference>
<evidence type="ECO:0000313" key="1">
    <source>
        <dbReference type="EMBL" id="CDH43159.1"/>
    </source>
</evidence>
<accession>A0A7U7G7J2</accession>
<gene>
    <name evidence="1" type="ORF">BN874_1070017</name>
</gene>